<sequence length="98" mass="10711">MFAEDLDVFFADMGKPVVWAPSGGAEQTTMGLVDAPDVFALSEHLVVANVAELTYPAGKLIGLDEDDFIQVGSVRYRVRQIPRRVDDGELMKVLISEA</sequence>
<protein>
    <submittedName>
        <fullName evidence="1">Uncharacterized protein</fullName>
    </submittedName>
</protein>
<dbReference type="AlphaFoldDB" id="A0AAD0U6Z6"/>
<evidence type="ECO:0000313" key="1">
    <source>
        <dbReference type="EMBL" id="AYR24255.1"/>
    </source>
</evidence>
<dbReference type="InterPro" id="IPR008018">
    <property type="entry name" value="Phage_tail_attach_FII"/>
</dbReference>
<evidence type="ECO:0000313" key="2">
    <source>
        <dbReference type="Proteomes" id="UP000269199"/>
    </source>
</evidence>
<dbReference type="Proteomes" id="UP000269199">
    <property type="component" value="Chromosome"/>
</dbReference>
<name>A0AAD0U6Z6_9BURK</name>
<proteinExistence type="predicted"/>
<dbReference type="Pfam" id="PF05354">
    <property type="entry name" value="Phage_attach"/>
    <property type="match status" value="1"/>
</dbReference>
<dbReference type="EMBL" id="CP024996">
    <property type="protein sequence ID" value="AYR24255.1"/>
    <property type="molecule type" value="Genomic_DNA"/>
</dbReference>
<organism evidence="1 2">
    <name type="scientific">Herbaspirillum rubrisubalbicans</name>
    <dbReference type="NCBI Taxonomy" id="80842"/>
    <lineage>
        <taxon>Bacteria</taxon>
        <taxon>Pseudomonadati</taxon>
        <taxon>Pseudomonadota</taxon>
        <taxon>Betaproteobacteria</taxon>
        <taxon>Burkholderiales</taxon>
        <taxon>Oxalobacteraceae</taxon>
        <taxon>Herbaspirillum</taxon>
    </lineage>
</organism>
<gene>
    <name evidence="1" type="ORF">RC54_10630</name>
</gene>
<reference evidence="1 2" key="1">
    <citation type="submission" date="2017-11" db="EMBL/GenBank/DDBJ databases">
        <title>Complete genome sequence of Herbaspirillum rubrisubalbicans DSM 11543.</title>
        <authorList>
            <person name="Chen M."/>
            <person name="An Q."/>
        </authorList>
    </citation>
    <scope>NUCLEOTIDE SEQUENCE [LARGE SCALE GENOMIC DNA]</scope>
    <source>
        <strain evidence="1 2">DSM 11543</strain>
    </source>
</reference>
<dbReference type="GO" id="GO:0019068">
    <property type="term" value="P:virion assembly"/>
    <property type="evidence" value="ECO:0007669"/>
    <property type="project" value="InterPro"/>
</dbReference>
<accession>A0AAD0U6Z6</accession>
<dbReference type="RefSeq" id="WP_123020430.1">
    <property type="nucleotide sequence ID" value="NZ_CP024996.1"/>
</dbReference>